<dbReference type="Proteomes" id="UP001257301">
    <property type="component" value="Segment"/>
</dbReference>
<reference evidence="2" key="1">
    <citation type="journal article" date="2022" name="Viruses">
        <title>Characterisation of the RNA Virome of Nine Ochlerotatus Species in Finland.</title>
        <authorList>
            <person name="Truong Nguyen P.T."/>
            <person name="Culverwell C.L."/>
            <person name="Suvanto M.T."/>
            <person name="Korhonen E.M."/>
            <person name="Uusitalo R."/>
            <person name="Vapalahti O."/>
            <person name="Smura T."/>
            <person name="Huhtamo E."/>
        </authorList>
    </citation>
    <scope>NUCLEOTIDE SEQUENCE</scope>
    <source>
        <strain evidence="2">FIN/PK-2018/62</strain>
    </source>
</reference>
<evidence type="ECO:0000256" key="1">
    <source>
        <dbReference type="SAM" id="MobiDB-lite"/>
    </source>
</evidence>
<feature type="compositionally biased region" description="Polar residues" evidence="1">
    <location>
        <begin position="248"/>
        <end position="269"/>
    </location>
</feature>
<evidence type="ECO:0000313" key="2">
    <source>
        <dbReference type="EMBL" id="UYL94382.1"/>
    </source>
</evidence>
<feature type="region of interest" description="Disordered" evidence="1">
    <location>
        <begin position="247"/>
        <end position="269"/>
    </location>
</feature>
<proteinExistence type="predicted"/>
<keyword evidence="3" id="KW-1185">Reference proteome</keyword>
<organism evidence="2 3">
    <name type="scientific">Hattula rhabdovirus</name>
    <dbReference type="NCBI Taxonomy" id="2980578"/>
    <lineage>
        <taxon>Viruses</taxon>
        <taxon>Riboviria</taxon>
        <taxon>Orthornavirae</taxon>
        <taxon>Negarnaviricota</taxon>
        <taxon>Haploviricotina</taxon>
        <taxon>Monjiviricetes</taxon>
        <taxon>Mononegavirales</taxon>
        <taxon>Rhabdoviridae</taxon>
        <taxon>Alpharhabdovirinae</taxon>
        <taxon>Merhavirus</taxon>
        <taxon>Merhavirus hattula</taxon>
    </lineage>
</organism>
<protein>
    <submittedName>
        <fullName evidence="2">Phosphoprotein</fullName>
    </submittedName>
</protein>
<accession>A0AAE9P7A5</accession>
<dbReference type="EMBL" id="ON955142">
    <property type="protein sequence ID" value="UYL94382.1"/>
    <property type="molecule type" value="Viral_cRNA"/>
</dbReference>
<evidence type="ECO:0000313" key="3">
    <source>
        <dbReference type="Proteomes" id="UP001257301"/>
    </source>
</evidence>
<feature type="region of interest" description="Disordered" evidence="1">
    <location>
        <begin position="30"/>
        <end position="113"/>
    </location>
</feature>
<sequence length="383" mass="42217">MDSEVESIHSNPDDIISQIAVNAEEHERALQSQSLRFSGVLGTEDEGPAYGAMAAPEKGNPSESRSYVLKQLLGEPKDDKPLVPRENPNHLPPVQKGKKKDLKNPAPPIPPLDEAEKKKLAAAAKIAEAKRKLEEESRKIYHLFTDEEQKLVRQELVSCIQKIKNCSNKQLDKMVEDAFTNLTDEKHVHMTVSNPDLGNYSIDLYHPEQHSSNKSNPATLLMNGVLFTRGVLNAERNIREKISDPMVTENSANTSSEPALGVSSSNVSNKSTLAIPPTKAQSTMVTPSLSSQTSLNHNKPSIQVASTSGESRIAAYYKVTWRVGLYGRRQLAENISASRYPIELGPQTTTVILDLLRSARVSQSTKAKLDLTEFEVVNVTPVY</sequence>
<name>A0AAE9P7A5_9RHAB</name>